<organism evidence="7 10">
    <name type="scientific">Methanothrix harundinacea</name>
    <dbReference type="NCBI Taxonomy" id="301375"/>
    <lineage>
        <taxon>Archaea</taxon>
        <taxon>Methanobacteriati</taxon>
        <taxon>Methanobacteriota</taxon>
        <taxon>Stenosarchaea group</taxon>
        <taxon>Methanomicrobia</taxon>
        <taxon>Methanotrichales</taxon>
        <taxon>Methanotrichaceae</taxon>
        <taxon>Methanothrix</taxon>
    </lineage>
</organism>
<evidence type="ECO:0000256" key="3">
    <source>
        <dbReference type="ARBA" id="ARBA00022723"/>
    </source>
</evidence>
<dbReference type="Pfam" id="PF00384">
    <property type="entry name" value="Molybdopterin"/>
    <property type="match status" value="1"/>
</dbReference>
<dbReference type="NCBIfam" id="TIGR01591">
    <property type="entry name" value="Fdh-alpha"/>
    <property type="match status" value="1"/>
</dbReference>
<dbReference type="GO" id="GO:0051539">
    <property type="term" value="F:4 iron, 4 sulfur cluster binding"/>
    <property type="evidence" value="ECO:0007669"/>
    <property type="project" value="UniProtKB-KW"/>
</dbReference>
<accession>A0A101FUB8</accession>
<reference evidence="9 10" key="2">
    <citation type="journal article" date="2015" name="MBio">
        <title>Genome-Resolved Metagenomic Analysis Reveals Roles for Candidate Phyla and Other Microbial Community Members in Biogeochemical Transformations in Oil Reservoirs.</title>
        <authorList>
            <person name="Hu P."/>
            <person name="Tom L."/>
            <person name="Singh A."/>
            <person name="Thomas B.C."/>
            <person name="Baker B.J."/>
            <person name="Piceno Y.M."/>
            <person name="Andersen G.L."/>
            <person name="Banfield J.F."/>
        </authorList>
    </citation>
    <scope>NUCLEOTIDE SEQUENCE [LARGE SCALE GENOMIC DNA]</scope>
    <source>
        <strain evidence="7">57_489</strain>
    </source>
</reference>
<dbReference type="EMBL" id="LGFT01000019">
    <property type="protein sequence ID" value="KUK44645.1"/>
    <property type="molecule type" value="Genomic_DNA"/>
</dbReference>
<dbReference type="CDD" id="cd02753">
    <property type="entry name" value="MopB_Formate-Dh-H"/>
    <property type="match status" value="1"/>
</dbReference>
<comment type="caution">
    <text evidence="7">The sequence shown here is derived from an EMBL/GenBank/DDBJ whole genome shotgun (WGS) entry which is preliminary data.</text>
</comment>
<dbReference type="InterPro" id="IPR006656">
    <property type="entry name" value="Mopterin_OxRdtase"/>
</dbReference>
<dbReference type="Gene3D" id="3.40.228.10">
    <property type="entry name" value="Dimethylsulfoxide Reductase, domain 2"/>
    <property type="match status" value="1"/>
</dbReference>
<dbReference type="InterPro" id="IPR006478">
    <property type="entry name" value="Formate_DH_asu"/>
</dbReference>
<dbReference type="InterPro" id="IPR009010">
    <property type="entry name" value="Asp_de-COase-like_dom_sf"/>
</dbReference>
<dbReference type="PROSITE" id="PS00490">
    <property type="entry name" value="MOLYBDOPTERIN_PROK_2"/>
    <property type="match status" value="1"/>
</dbReference>
<dbReference type="PANTHER" id="PTHR43105:SF10">
    <property type="entry name" value="NADH-QUINONE OXIDOREDUCTASE SUBUNIT G"/>
    <property type="match status" value="1"/>
</dbReference>
<dbReference type="AlphaFoldDB" id="A0A101FUB8"/>
<gene>
    <name evidence="7" type="ORF">XD72_0948</name>
    <name evidence="8" type="ORF">XE07_1035</name>
</gene>
<evidence type="ECO:0000313" key="7">
    <source>
        <dbReference type="EMBL" id="KUK44645.1"/>
    </source>
</evidence>
<dbReference type="Proteomes" id="UP000057043">
    <property type="component" value="Unassembled WGS sequence"/>
</dbReference>
<evidence type="ECO:0000313" key="8">
    <source>
        <dbReference type="EMBL" id="KUK96567.1"/>
    </source>
</evidence>
<dbReference type="InterPro" id="IPR050123">
    <property type="entry name" value="Prok_molybdopt-oxidoreductase"/>
</dbReference>
<dbReference type="Gene3D" id="2.40.40.20">
    <property type="match status" value="1"/>
</dbReference>
<protein>
    <submittedName>
        <fullName evidence="7">Formate dehydrogenase, alpha subunit</fullName>
    </submittedName>
</protein>
<sequence length="679" mass="74050">MTGRMVASICPYCAVGCGYYIEVEDDRAVGIKYMPNHPTNEGALCPKGNAILDVLKSKDRLRYPMKRAKDDWERISWDEALNLVAEGLKKSLKEHGPASLGFLASSRCNNEENYLFQKMARLLGSPNIDNCARLCHAPSVVGLGGSLGTSAMTNNIADLANSKCIFAIGTNFAETQPLASRWVLRAKERGAKVVVADPRITSTSWMADLHLTIRPGTDMALLRGMMRAAIEEGLVAQDFIERRTMGFDDLSRSLEGFSVEEAAEACEVPVSDIRKATRLYARSPASALLYSMGITQHVCGTENVRACTDLALLCGQVGRAGTGIMPMRGQNNVQGACDMGAMAEFYPGYRRSSDPESIELFKVTWNAPNLPLGPGLTSMEMMEAAVGGSLKAMYIIGEDPVVCDPNTRKTRKALESLEFLVVQEIFMTETAKMADVVLPAAAWAEKKGSYTSMERRVQWIDRAISAPGKAREGLSVICEVADRLGLGFGQMDASTVLEEINRLIPFYRGMTKERIRETGGLLWPCPSPDHPGTEILHAETFPTPDGRAKIEAVRGSPPAEETSPDYPLLLMTGRIVLHYNNASMTSRSFPLLRREGDLRVEMNCADASGLGISQGDPVIVATRRGEVEARAEVTEKVKPGVVFMPFHFNGANVVTSDALDPVSKIPEYKAAACRISMRS</sequence>
<keyword evidence="4" id="KW-0408">Iron</keyword>
<dbReference type="Gene3D" id="3.40.50.740">
    <property type="match status" value="1"/>
</dbReference>
<reference evidence="8" key="1">
    <citation type="journal article" date="2015" name="MBio">
        <title>Genome-resolved metagenomic analysis reveals roles for candidate phyla and other microbial community members in biogeochemical transformations in oil reservoirs.</title>
        <authorList>
            <person name="Hu P."/>
            <person name="Tom L."/>
            <person name="Singh A."/>
            <person name="Thomas B.C."/>
            <person name="Baker B.J."/>
            <person name="Piceno Y.M."/>
            <person name="Andersen G.L."/>
            <person name="Banfield J.F."/>
        </authorList>
    </citation>
    <scope>NUCLEOTIDE SEQUENCE [LARGE SCALE GENOMIC DNA]</scope>
    <source>
        <strain evidence="8">56_747</strain>
    </source>
</reference>
<dbReference type="PANTHER" id="PTHR43105">
    <property type="entry name" value="RESPIRATORY NITRATE REDUCTASE"/>
    <property type="match status" value="1"/>
</dbReference>
<dbReference type="SUPFAM" id="SSF53706">
    <property type="entry name" value="Formate dehydrogenase/DMSO reductase, domains 1-3"/>
    <property type="match status" value="1"/>
</dbReference>
<dbReference type="InterPro" id="IPR027467">
    <property type="entry name" value="MopterinOxRdtase_cofactor_BS"/>
</dbReference>
<dbReference type="Pfam" id="PF01568">
    <property type="entry name" value="Molydop_binding"/>
    <property type="match status" value="1"/>
</dbReference>
<dbReference type="SUPFAM" id="SSF50692">
    <property type="entry name" value="ADC-like"/>
    <property type="match status" value="1"/>
</dbReference>
<dbReference type="GO" id="GO:0015942">
    <property type="term" value="P:formate metabolic process"/>
    <property type="evidence" value="ECO:0007669"/>
    <property type="project" value="InterPro"/>
</dbReference>
<evidence type="ECO:0000256" key="1">
    <source>
        <dbReference type="ARBA" id="ARBA00010312"/>
    </source>
</evidence>
<dbReference type="SMART" id="SM00926">
    <property type="entry name" value="Molybdop_Fe4S4"/>
    <property type="match status" value="1"/>
</dbReference>
<dbReference type="InterPro" id="IPR006657">
    <property type="entry name" value="MoPterin_dinucl-bd_dom"/>
</dbReference>
<comment type="similarity">
    <text evidence="1">Belongs to the prokaryotic molybdopterin-containing oxidoreductase family.</text>
</comment>
<evidence type="ECO:0000313" key="9">
    <source>
        <dbReference type="Proteomes" id="UP000053961"/>
    </source>
</evidence>
<dbReference type="GO" id="GO:0046872">
    <property type="term" value="F:metal ion binding"/>
    <property type="evidence" value="ECO:0007669"/>
    <property type="project" value="UniProtKB-KW"/>
</dbReference>
<evidence type="ECO:0000256" key="2">
    <source>
        <dbReference type="ARBA" id="ARBA00022485"/>
    </source>
</evidence>
<dbReference type="GO" id="GO:0043546">
    <property type="term" value="F:molybdopterin cofactor binding"/>
    <property type="evidence" value="ECO:0007669"/>
    <property type="project" value="InterPro"/>
</dbReference>
<dbReference type="InterPro" id="IPR006963">
    <property type="entry name" value="Mopterin_OxRdtase_4Fe-4S_dom"/>
</dbReference>
<dbReference type="PATRIC" id="fig|301375.6.peg.2437"/>
<dbReference type="GO" id="GO:0016020">
    <property type="term" value="C:membrane"/>
    <property type="evidence" value="ECO:0007669"/>
    <property type="project" value="TreeGrafter"/>
</dbReference>
<dbReference type="EMBL" id="LGHB01000011">
    <property type="protein sequence ID" value="KUK96567.1"/>
    <property type="molecule type" value="Genomic_DNA"/>
</dbReference>
<keyword evidence="2" id="KW-0004">4Fe-4S</keyword>
<dbReference type="PROSITE" id="PS51669">
    <property type="entry name" value="4FE4S_MOW_BIS_MGD"/>
    <property type="match status" value="1"/>
</dbReference>
<keyword evidence="3" id="KW-0479">Metal-binding</keyword>
<dbReference type="GO" id="GO:0008863">
    <property type="term" value="F:formate dehydrogenase (NAD+) activity"/>
    <property type="evidence" value="ECO:0007669"/>
    <property type="project" value="InterPro"/>
</dbReference>
<evidence type="ECO:0000256" key="5">
    <source>
        <dbReference type="ARBA" id="ARBA00023014"/>
    </source>
</evidence>
<feature type="domain" description="4Fe-4S Mo/W bis-MGD-type" evidence="6">
    <location>
        <begin position="3"/>
        <end position="59"/>
    </location>
</feature>
<proteinExistence type="inferred from homology"/>
<evidence type="ECO:0000256" key="4">
    <source>
        <dbReference type="ARBA" id="ARBA00023004"/>
    </source>
</evidence>
<dbReference type="PROSITE" id="PS00551">
    <property type="entry name" value="MOLYBDOPTERIN_PROK_1"/>
    <property type="match status" value="1"/>
</dbReference>
<dbReference type="InterPro" id="IPR041924">
    <property type="entry name" value="Formate_Dh-H_N"/>
</dbReference>
<name>A0A101FUB8_9EURY</name>
<dbReference type="Gene3D" id="2.20.25.90">
    <property type="entry name" value="ADC-like domains"/>
    <property type="match status" value="1"/>
</dbReference>
<dbReference type="InterPro" id="IPR006655">
    <property type="entry name" value="Mopterin_OxRdtase_prok_CS"/>
</dbReference>
<keyword evidence="5" id="KW-0411">Iron-sulfur</keyword>
<dbReference type="Pfam" id="PF04879">
    <property type="entry name" value="Molybdop_Fe4S4"/>
    <property type="match status" value="1"/>
</dbReference>
<evidence type="ECO:0000259" key="6">
    <source>
        <dbReference type="PROSITE" id="PS51669"/>
    </source>
</evidence>
<dbReference type="Proteomes" id="UP000053961">
    <property type="component" value="Unassembled WGS sequence"/>
</dbReference>
<evidence type="ECO:0000313" key="10">
    <source>
        <dbReference type="Proteomes" id="UP000057043"/>
    </source>
</evidence>